<organism evidence="10 11">
    <name type="scientific">Microbacterium kribbense</name>
    <dbReference type="NCBI Taxonomy" id="433645"/>
    <lineage>
        <taxon>Bacteria</taxon>
        <taxon>Bacillati</taxon>
        <taxon>Actinomycetota</taxon>
        <taxon>Actinomycetes</taxon>
        <taxon>Micrococcales</taxon>
        <taxon>Microbacteriaceae</taxon>
        <taxon>Microbacterium</taxon>
    </lineage>
</organism>
<evidence type="ECO:0000256" key="4">
    <source>
        <dbReference type="ARBA" id="ARBA00022519"/>
    </source>
</evidence>
<evidence type="ECO:0000256" key="3">
    <source>
        <dbReference type="ARBA" id="ARBA00022475"/>
    </source>
</evidence>
<dbReference type="Pfam" id="PF00482">
    <property type="entry name" value="T2SSF"/>
    <property type="match status" value="2"/>
</dbReference>
<evidence type="ECO:0000256" key="5">
    <source>
        <dbReference type="ARBA" id="ARBA00022692"/>
    </source>
</evidence>
<evidence type="ECO:0000313" key="11">
    <source>
        <dbReference type="Proteomes" id="UP001500540"/>
    </source>
</evidence>
<dbReference type="Proteomes" id="UP001500540">
    <property type="component" value="Unassembled WGS sequence"/>
</dbReference>
<dbReference type="InterPro" id="IPR042094">
    <property type="entry name" value="T2SS_GspF_sf"/>
</dbReference>
<accession>A0ABP7GUH6</accession>
<evidence type="ECO:0000313" key="10">
    <source>
        <dbReference type="EMBL" id="GAA3775538.1"/>
    </source>
</evidence>
<evidence type="ECO:0000256" key="2">
    <source>
        <dbReference type="ARBA" id="ARBA00005745"/>
    </source>
</evidence>
<comment type="subcellular location">
    <subcellularLocation>
        <location evidence="1">Cell inner membrane</location>
        <topology evidence="1">Multi-pass membrane protein</topology>
    </subcellularLocation>
</comment>
<feature type="transmembrane region" description="Helical" evidence="8">
    <location>
        <begin position="177"/>
        <end position="205"/>
    </location>
</feature>
<evidence type="ECO:0000256" key="6">
    <source>
        <dbReference type="ARBA" id="ARBA00022989"/>
    </source>
</evidence>
<reference evidence="11" key="1">
    <citation type="journal article" date="2019" name="Int. J. Syst. Evol. Microbiol.">
        <title>The Global Catalogue of Microorganisms (GCM) 10K type strain sequencing project: providing services to taxonomists for standard genome sequencing and annotation.</title>
        <authorList>
            <consortium name="The Broad Institute Genomics Platform"/>
            <consortium name="The Broad Institute Genome Sequencing Center for Infectious Disease"/>
            <person name="Wu L."/>
            <person name="Ma J."/>
        </authorList>
    </citation>
    <scope>NUCLEOTIDE SEQUENCE [LARGE SCALE GENOMIC DNA]</scope>
    <source>
        <strain evidence="11">JCM 16950</strain>
    </source>
</reference>
<feature type="domain" description="Type II secretion system protein GspF" evidence="9">
    <location>
        <begin position="278"/>
        <end position="400"/>
    </location>
</feature>
<gene>
    <name evidence="10" type="ORF">GCM10022240_28960</name>
</gene>
<dbReference type="InterPro" id="IPR018076">
    <property type="entry name" value="T2SS_GspF_dom"/>
</dbReference>
<dbReference type="PANTHER" id="PTHR30012:SF7">
    <property type="entry name" value="PROTEIN TRANSPORT PROTEIN HOFC HOMOLOG"/>
    <property type="match status" value="1"/>
</dbReference>
<keyword evidence="3" id="KW-1003">Cell membrane</keyword>
<dbReference type="PANTHER" id="PTHR30012">
    <property type="entry name" value="GENERAL SECRETION PATHWAY PROTEIN"/>
    <property type="match status" value="1"/>
</dbReference>
<name>A0ABP7GUH6_9MICO</name>
<evidence type="ECO:0000256" key="8">
    <source>
        <dbReference type="SAM" id="Phobius"/>
    </source>
</evidence>
<keyword evidence="11" id="KW-1185">Reference proteome</keyword>
<feature type="domain" description="Type II secretion system protein GspF" evidence="9">
    <location>
        <begin position="75"/>
        <end position="198"/>
    </location>
</feature>
<dbReference type="InterPro" id="IPR003004">
    <property type="entry name" value="GspF/PilC"/>
</dbReference>
<dbReference type="Gene3D" id="1.20.81.30">
    <property type="entry name" value="Type II secretion system (T2SS), domain F"/>
    <property type="match status" value="2"/>
</dbReference>
<dbReference type="RefSeq" id="WP_344784871.1">
    <property type="nucleotide sequence ID" value="NZ_BAABAF010000010.1"/>
</dbReference>
<keyword evidence="5 8" id="KW-0812">Transmembrane</keyword>
<dbReference type="EMBL" id="BAABAF010000010">
    <property type="protein sequence ID" value="GAA3775538.1"/>
    <property type="molecule type" value="Genomic_DNA"/>
</dbReference>
<evidence type="ECO:0000259" key="9">
    <source>
        <dbReference type="Pfam" id="PF00482"/>
    </source>
</evidence>
<keyword evidence="7 8" id="KW-0472">Membrane</keyword>
<proteinExistence type="inferred from homology"/>
<feature type="transmembrane region" description="Helical" evidence="8">
    <location>
        <begin position="381"/>
        <end position="405"/>
    </location>
</feature>
<evidence type="ECO:0000256" key="1">
    <source>
        <dbReference type="ARBA" id="ARBA00004429"/>
    </source>
</evidence>
<keyword evidence="4" id="KW-0997">Cell inner membrane</keyword>
<sequence length="412" mass="43720">MALIQEYAYRAVDAGGGGVVKGTLEAASESAVASKLRAQGLTPLAVTELSKTGMNREISIPGFRKRVKAETLAVFTKQMAGLINAGLPLMRTIEILVEQAEDKKLQSALIAVQVDVESGASFSAALERQPDVFPPLMVSLVRVGETGGFLGDALTSVAETYAKEAELRNKIKAATTYPMVVLIIAILGVLAMVTFVVPVFEGMFAGIGKSLPLPTQILVVTSHNMVWILPVLIVLFIGGSIWWQAKKDTEAVRRRVDPIKLKMPVFGPLTTKIAVARFTRSLSMMLGSGVPLLSALSIVGQAADNWKIEQAVLAIQDSVRQGKSFAGPLANAGVFPPMVSQMVAVGEESGTLSEMLASIADFYENEVETAAAQLTSTIEPVLIVGIGVIIGGMVISLYLPIFTLYGDLSQTG</sequence>
<evidence type="ECO:0000256" key="7">
    <source>
        <dbReference type="ARBA" id="ARBA00023136"/>
    </source>
</evidence>
<comment type="similarity">
    <text evidence="2">Belongs to the GSP F family.</text>
</comment>
<comment type="caution">
    <text evidence="10">The sequence shown here is derived from an EMBL/GenBank/DDBJ whole genome shotgun (WGS) entry which is preliminary data.</text>
</comment>
<keyword evidence="6 8" id="KW-1133">Transmembrane helix</keyword>
<feature type="transmembrane region" description="Helical" evidence="8">
    <location>
        <begin position="225"/>
        <end position="245"/>
    </location>
</feature>
<dbReference type="PRINTS" id="PR00812">
    <property type="entry name" value="BCTERIALGSPF"/>
</dbReference>
<protein>
    <submittedName>
        <fullName evidence="10">Type II secretion system F family protein</fullName>
    </submittedName>
</protein>